<organism evidence="1 2">
    <name type="scientific">Sporomusa malonica</name>
    <dbReference type="NCBI Taxonomy" id="112901"/>
    <lineage>
        <taxon>Bacteria</taxon>
        <taxon>Bacillati</taxon>
        <taxon>Bacillota</taxon>
        <taxon>Negativicutes</taxon>
        <taxon>Selenomonadales</taxon>
        <taxon>Sporomusaceae</taxon>
        <taxon>Sporomusa</taxon>
    </lineage>
</organism>
<proteinExistence type="predicted"/>
<evidence type="ECO:0000313" key="2">
    <source>
        <dbReference type="Proteomes" id="UP000192738"/>
    </source>
</evidence>
<dbReference type="Proteomes" id="UP000192738">
    <property type="component" value="Unassembled WGS sequence"/>
</dbReference>
<dbReference type="OrthoDB" id="2375320at2"/>
<dbReference type="EMBL" id="FWXI01000002">
    <property type="protein sequence ID" value="SMC41630.1"/>
    <property type="molecule type" value="Genomic_DNA"/>
</dbReference>
<protein>
    <recommendedName>
        <fullName evidence="3">Apea-like HEPN domain-containing protein</fullName>
    </recommendedName>
</protein>
<sequence>MQSLLCKCNTYMVLKQIDYNYKKYIFKNTQVLECPKCKTQYLPQISKLACEKLISMEKNARGFDFGRFIAMLFKDKFVTTDVEFIYDRNDYYFIPGLRREWNIGFLTPVFFNIEVLLKYCYHPSYSLELGADTYGNIYKGSDHLISFGINRNGKVLMWLGDIAKLDINEQHYLCSENIHSDHDIASEFYEGQIETNWAEPSKEKSLFQKRTTLHEIILKKFSFNLTQLEPETIKTAASIFRPIVSSNTAFTSVIIPMNKIFVESINNKQIKQDLKEFEDLKLDKVGSIKLLQYWIEKRIDGDASKIVAPLFILYDLRVSFAHLQSEETQEKLFAFSCERLGLNKDCRDYIQIYDVLINKLHEMYDSIINLVENAYLS</sequence>
<dbReference type="AlphaFoldDB" id="A0A1W1YZK9"/>
<evidence type="ECO:0000313" key="1">
    <source>
        <dbReference type="EMBL" id="SMC41630.1"/>
    </source>
</evidence>
<keyword evidence="2" id="KW-1185">Reference proteome</keyword>
<accession>A0A1W1YZK9</accession>
<name>A0A1W1YZK9_9FIRM</name>
<dbReference type="RefSeq" id="WP_084574302.1">
    <property type="nucleotide sequence ID" value="NZ_CP155572.1"/>
</dbReference>
<reference evidence="1 2" key="1">
    <citation type="submission" date="2017-04" db="EMBL/GenBank/DDBJ databases">
        <authorList>
            <person name="Afonso C.L."/>
            <person name="Miller P.J."/>
            <person name="Scott M.A."/>
            <person name="Spackman E."/>
            <person name="Goraichik I."/>
            <person name="Dimitrov K.M."/>
            <person name="Suarez D.L."/>
            <person name="Swayne D.E."/>
        </authorList>
    </citation>
    <scope>NUCLEOTIDE SEQUENCE [LARGE SCALE GENOMIC DNA]</scope>
    <source>
        <strain evidence="1 2">DSM 5090</strain>
    </source>
</reference>
<gene>
    <name evidence="1" type="ORF">SAMN04488500_102328</name>
</gene>
<evidence type="ECO:0008006" key="3">
    <source>
        <dbReference type="Google" id="ProtNLM"/>
    </source>
</evidence>